<feature type="domain" description="Rho-GAP" evidence="2">
    <location>
        <begin position="1"/>
        <end position="177"/>
    </location>
</feature>
<proteinExistence type="predicted"/>
<dbReference type="PANTHER" id="PTHR23176:SF0">
    <property type="entry name" value="RHO GTPASE ACTIVATING PROTEIN AT 19D, ISOFORM D"/>
    <property type="match status" value="1"/>
</dbReference>
<name>A0A146K1Y6_9EUKA</name>
<dbReference type="GO" id="GO:0007165">
    <property type="term" value="P:signal transduction"/>
    <property type="evidence" value="ECO:0007669"/>
    <property type="project" value="InterPro"/>
</dbReference>
<dbReference type="AlphaFoldDB" id="A0A146K1Y6"/>
<dbReference type="PROSITE" id="PS50238">
    <property type="entry name" value="RHOGAP"/>
    <property type="match status" value="1"/>
</dbReference>
<gene>
    <name evidence="3" type="ORF">TPC1_17638</name>
</gene>
<dbReference type="EMBL" id="GDID01005694">
    <property type="protein sequence ID" value="JAP90912.1"/>
    <property type="molecule type" value="Transcribed_RNA"/>
</dbReference>
<protein>
    <submittedName>
        <fullName evidence="3">Rho GAP</fullName>
    </submittedName>
</protein>
<dbReference type="Gene3D" id="1.10.555.10">
    <property type="entry name" value="Rho GTPase activation protein"/>
    <property type="match status" value="1"/>
</dbReference>
<accession>A0A146K1Y6</accession>
<dbReference type="PANTHER" id="PTHR23176">
    <property type="entry name" value="RHO/RAC/CDC GTPASE-ACTIVATING PROTEIN"/>
    <property type="match status" value="1"/>
</dbReference>
<reference evidence="3" key="1">
    <citation type="submission" date="2015-07" db="EMBL/GenBank/DDBJ databases">
        <title>Adaptation to a free-living lifestyle via gene acquisitions in the diplomonad Trepomonas sp. PC1.</title>
        <authorList>
            <person name="Xu F."/>
            <person name="Jerlstrom-Hultqvist J."/>
            <person name="Kolisko M."/>
            <person name="Simpson A.G.B."/>
            <person name="Roger A.J."/>
            <person name="Svard S.G."/>
            <person name="Andersson J.O."/>
        </authorList>
    </citation>
    <scope>NUCLEOTIDE SEQUENCE</scope>
    <source>
        <strain evidence="3">PC1</strain>
    </source>
</reference>
<evidence type="ECO:0000256" key="1">
    <source>
        <dbReference type="ARBA" id="ARBA00022468"/>
    </source>
</evidence>
<dbReference type="GO" id="GO:0005737">
    <property type="term" value="C:cytoplasm"/>
    <property type="evidence" value="ECO:0007669"/>
    <property type="project" value="TreeGrafter"/>
</dbReference>
<dbReference type="InterPro" id="IPR000198">
    <property type="entry name" value="RhoGAP_dom"/>
</dbReference>
<dbReference type="GO" id="GO:0005096">
    <property type="term" value="F:GTPase activator activity"/>
    <property type="evidence" value="ECO:0007669"/>
    <property type="project" value="UniProtKB-KW"/>
</dbReference>
<dbReference type="SMART" id="SM00324">
    <property type="entry name" value="RhoGAP"/>
    <property type="match status" value="1"/>
</dbReference>
<dbReference type="CDD" id="cd00159">
    <property type="entry name" value="RhoGAP"/>
    <property type="match status" value="1"/>
</dbReference>
<dbReference type="InterPro" id="IPR008936">
    <property type="entry name" value="Rho_GTPase_activation_prot"/>
</dbReference>
<evidence type="ECO:0000259" key="2">
    <source>
        <dbReference type="PROSITE" id="PS50238"/>
    </source>
</evidence>
<evidence type="ECO:0000313" key="3">
    <source>
        <dbReference type="EMBL" id="JAP90912.1"/>
    </source>
</evidence>
<keyword evidence="1" id="KW-0343">GTPase activation</keyword>
<dbReference type="SUPFAM" id="SSF48350">
    <property type="entry name" value="GTPase activation domain, GAP"/>
    <property type="match status" value="1"/>
</dbReference>
<dbReference type="InterPro" id="IPR050729">
    <property type="entry name" value="Rho-GAP"/>
</dbReference>
<sequence length="177" mass="20856">MDFETFEILFDQTSKFIETNCLHEIGVYRVPGNIVEVKELYLKYKNKELVNLSQIQDKFTIASLLKYSLTHLTNPLVPRHLYPMFRAIIVQQDLQFKDQNIIQKIKQQIPLQNQKLIKKLVTHFYCIINNSENNQMSIDNIMIVLGPSFLKSYESDLMDEAKANPRILKLIFEVFNE</sequence>
<organism evidence="3">
    <name type="scientific">Trepomonas sp. PC1</name>
    <dbReference type="NCBI Taxonomy" id="1076344"/>
    <lineage>
        <taxon>Eukaryota</taxon>
        <taxon>Metamonada</taxon>
        <taxon>Diplomonadida</taxon>
        <taxon>Hexamitidae</taxon>
        <taxon>Hexamitinae</taxon>
        <taxon>Trepomonas</taxon>
    </lineage>
</organism>
<dbReference type="Pfam" id="PF00620">
    <property type="entry name" value="RhoGAP"/>
    <property type="match status" value="1"/>
</dbReference>